<gene>
    <name evidence="1" type="ORF">O4J56_18640</name>
</gene>
<dbReference type="InterPro" id="IPR003719">
    <property type="entry name" value="Phenazine_PhzF-like"/>
</dbReference>
<evidence type="ECO:0000313" key="2">
    <source>
        <dbReference type="Proteomes" id="UP001527866"/>
    </source>
</evidence>
<dbReference type="Proteomes" id="UP001527866">
    <property type="component" value="Unassembled WGS sequence"/>
</dbReference>
<sequence>MSETTAPDTVPETATLHVLSVFLGGDESAPTGGNALGVFLDTPGLPAPLRQRIAADLGFSETVFVEDASTGRLHIHTPAIELPLAGHPLVGTSWLLGRRGARPAALLPPAGPVPTWADGDVTWIRADPGTAPEFIVRRFDTVAEVDALDGGEDGENTRVWAWEDEARGLVRVRVFPRAMGIEEDEATGAAALRLGAELGRPLSIRQGVGSRIEVRPAPDGLIDVGGRTVALEEREYRLPAVG</sequence>
<evidence type="ECO:0000313" key="1">
    <source>
        <dbReference type="EMBL" id="MDA2812669.1"/>
    </source>
</evidence>
<name>A0ABT4U6U5_9ACTN</name>
<dbReference type="EMBL" id="JAQFWQ010000056">
    <property type="protein sequence ID" value="MDA2812669.1"/>
    <property type="molecule type" value="Genomic_DNA"/>
</dbReference>
<comment type="caution">
    <text evidence="1">The sequence shown here is derived from an EMBL/GenBank/DDBJ whole genome shotgun (WGS) entry which is preliminary data.</text>
</comment>
<dbReference type="RefSeq" id="WP_270687301.1">
    <property type="nucleotide sequence ID" value="NZ_JAQFWQ010000056.1"/>
</dbReference>
<reference evidence="1 2" key="1">
    <citation type="submission" date="2023-01" db="EMBL/GenBank/DDBJ databases">
        <title>Draft genome sequence of Nocardiopsis sp. RSe5-2 isolated from halophytes.</title>
        <authorList>
            <person name="Duangmal K."/>
            <person name="Chantavorakit T."/>
        </authorList>
    </citation>
    <scope>NUCLEOTIDE SEQUENCE [LARGE SCALE GENOMIC DNA]</scope>
    <source>
        <strain evidence="1 2">RSe5-2</strain>
    </source>
</reference>
<dbReference type="Pfam" id="PF02567">
    <property type="entry name" value="PhzC-PhzF"/>
    <property type="match status" value="1"/>
</dbReference>
<dbReference type="SUPFAM" id="SSF54506">
    <property type="entry name" value="Diaminopimelate epimerase-like"/>
    <property type="match status" value="1"/>
</dbReference>
<dbReference type="PIRSF" id="PIRSF016184">
    <property type="entry name" value="PhzC_PhzF"/>
    <property type="match status" value="1"/>
</dbReference>
<protein>
    <submittedName>
        <fullName evidence="1">PhzF family phenazine biosynthesis protein</fullName>
    </submittedName>
</protein>
<accession>A0ABT4U6U5</accession>
<proteinExistence type="predicted"/>
<dbReference type="Gene3D" id="3.10.310.10">
    <property type="entry name" value="Diaminopimelate Epimerase, Chain A, domain 1"/>
    <property type="match status" value="2"/>
</dbReference>
<organism evidence="1 2">
    <name type="scientific">Nocardiopsis endophytica</name>
    <dbReference type="NCBI Taxonomy" id="3018445"/>
    <lineage>
        <taxon>Bacteria</taxon>
        <taxon>Bacillati</taxon>
        <taxon>Actinomycetota</taxon>
        <taxon>Actinomycetes</taxon>
        <taxon>Streptosporangiales</taxon>
        <taxon>Nocardiopsidaceae</taxon>
        <taxon>Nocardiopsis</taxon>
    </lineage>
</organism>
<keyword evidence="2" id="KW-1185">Reference proteome</keyword>